<name>A0ABQ4BSR3_9ACTN</name>
<protein>
    <submittedName>
        <fullName evidence="2">Cupin</fullName>
    </submittedName>
</protein>
<reference evidence="2 3" key="1">
    <citation type="submission" date="2021-01" db="EMBL/GenBank/DDBJ databases">
        <title>Whole genome shotgun sequence of Actinoplanes palleronii NBRC 14916.</title>
        <authorList>
            <person name="Komaki H."/>
            <person name="Tamura T."/>
        </authorList>
    </citation>
    <scope>NUCLEOTIDE SEQUENCE [LARGE SCALE GENOMIC DNA]</scope>
    <source>
        <strain evidence="2 3">NBRC 14916</strain>
    </source>
</reference>
<gene>
    <name evidence="2" type="ORF">Apa02nite_098100</name>
</gene>
<dbReference type="Gene3D" id="2.60.120.10">
    <property type="entry name" value="Jelly Rolls"/>
    <property type="match status" value="1"/>
</dbReference>
<sequence length="144" mass="15488">MKVKPVDYVVKQLVYLRGEIMAIHRRDEAVVHRLHGAVFHSYVAPATGSTELCAWRLEIAGGVEGLTHRVDREEVFLLLAGQIRVSLDGVSEGMAAGDVLRVPAGSVFGVDNPSTETAQAWVTTSVGLTATLPDGSVISPPWVR</sequence>
<evidence type="ECO:0000259" key="1">
    <source>
        <dbReference type="Pfam" id="PF07883"/>
    </source>
</evidence>
<dbReference type="Pfam" id="PF07883">
    <property type="entry name" value="Cupin_2"/>
    <property type="match status" value="1"/>
</dbReference>
<feature type="domain" description="Cupin type-2" evidence="1">
    <location>
        <begin position="58"/>
        <end position="120"/>
    </location>
</feature>
<organism evidence="2 3">
    <name type="scientific">Actinoplanes palleronii</name>
    <dbReference type="NCBI Taxonomy" id="113570"/>
    <lineage>
        <taxon>Bacteria</taxon>
        <taxon>Bacillati</taxon>
        <taxon>Actinomycetota</taxon>
        <taxon>Actinomycetes</taxon>
        <taxon>Micromonosporales</taxon>
        <taxon>Micromonosporaceae</taxon>
        <taxon>Actinoplanes</taxon>
    </lineage>
</organism>
<keyword evidence="3" id="KW-1185">Reference proteome</keyword>
<evidence type="ECO:0000313" key="3">
    <source>
        <dbReference type="Proteomes" id="UP000624709"/>
    </source>
</evidence>
<dbReference type="SUPFAM" id="SSF51182">
    <property type="entry name" value="RmlC-like cupins"/>
    <property type="match status" value="1"/>
</dbReference>
<accession>A0ABQ4BSR3</accession>
<proteinExistence type="predicted"/>
<dbReference type="EMBL" id="BOMS01000186">
    <property type="protein sequence ID" value="GIE73702.1"/>
    <property type="molecule type" value="Genomic_DNA"/>
</dbReference>
<dbReference type="InterPro" id="IPR014710">
    <property type="entry name" value="RmlC-like_jellyroll"/>
</dbReference>
<evidence type="ECO:0000313" key="2">
    <source>
        <dbReference type="EMBL" id="GIE73702.1"/>
    </source>
</evidence>
<comment type="caution">
    <text evidence="2">The sequence shown here is derived from an EMBL/GenBank/DDBJ whole genome shotgun (WGS) entry which is preliminary data.</text>
</comment>
<dbReference type="InterPro" id="IPR013096">
    <property type="entry name" value="Cupin_2"/>
</dbReference>
<dbReference type="Proteomes" id="UP000624709">
    <property type="component" value="Unassembled WGS sequence"/>
</dbReference>
<dbReference type="InterPro" id="IPR011051">
    <property type="entry name" value="RmlC_Cupin_sf"/>
</dbReference>